<sequence length="115" mass="12819">MPACESSGGPLPPPYRRSDRRRPACSDRRCGPACTPAARPVWKYNISLFFASRRLVVVDVYAKAEVIDSVKYVYQFSWRSVERSGSRCAVATSSGAQSIQYTVGAQWTASEYFPQ</sequence>
<feature type="region of interest" description="Disordered" evidence="1">
    <location>
        <begin position="1"/>
        <end position="27"/>
    </location>
</feature>
<evidence type="ECO:0000313" key="3">
    <source>
        <dbReference type="Proteomes" id="UP000299102"/>
    </source>
</evidence>
<evidence type="ECO:0000313" key="2">
    <source>
        <dbReference type="EMBL" id="GBP77695.1"/>
    </source>
</evidence>
<dbReference type="EMBL" id="BGZK01001342">
    <property type="protein sequence ID" value="GBP77695.1"/>
    <property type="molecule type" value="Genomic_DNA"/>
</dbReference>
<dbReference type="Proteomes" id="UP000299102">
    <property type="component" value="Unassembled WGS sequence"/>
</dbReference>
<accession>A0A4C1YTR6</accession>
<organism evidence="2 3">
    <name type="scientific">Eumeta variegata</name>
    <name type="common">Bagworm moth</name>
    <name type="synonym">Eumeta japonica</name>
    <dbReference type="NCBI Taxonomy" id="151549"/>
    <lineage>
        <taxon>Eukaryota</taxon>
        <taxon>Metazoa</taxon>
        <taxon>Ecdysozoa</taxon>
        <taxon>Arthropoda</taxon>
        <taxon>Hexapoda</taxon>
        <taxon>Insecta</taxon>
        <taxon>Pterygota</taxon>
        <taxon>Neoptera</taxon>
        <taxon>Endopterygota</taxon>
        <taxon>Lepidoptera</taxon>
        <taxon>Glossata</taxon>
        <taxon>Ditrysia</taxon>
        <taxon>Tineoidea</taxon>
        <taxon>Psychidae</taxon>
        <taxon>Oiketicinae</taxon>
        <taxon>Eumeta</taxon>
    </lineage>
</organism>
<name>A0A4C1YTR6_EUMVA</name>
<reference evidence="2 3" key="1">
    <citation type="journal article" date="2019" name="Commun. Biol.">
        <title>The bagworm genome reveals a unique fibroin gene that provides high tensile strength.</title>
        <authorList>
            <person name="Kono N."/>
            <person name="Nakamura H."/>
            <person name="Ohtoshi R."/>
            <person name="Tomita M."/>
            <person name="Numata K."/>
            <person name="Arakawa K."/>
        </authorList>
    </citation>
    <scope>NUCLEOTIDE SEQUENCE [LARGE SCALE GENOMIC DNA]</scope>
</reference>
<gene>
    <name evidence="2" type="ORF">EVAR_60407_1</name>
</gene>
<keyword evidence="3" id="KW-1185">Reference proteome</keyword>
<protein>
    <submittedName>
        <fullName evidence="2">Uncharacterized protein</fullName>
    </submittedName>
</protein>
<proteinExistence type="predicted"/>
<evidence type="ECO:0000256" key="1">
    <source>
        <dbReference type="SAM" id="MobiDB-lite"/>
    </source>
</evidence>
<comment type="caution">
    <text evidence="2">The sequence shown here is derived from an EMBL/GenBank/DDBJ whole genome shotgun (WGS) entry which is preliminary data.</text>
</comment>
<dbReference type="AlphaFoldDB" id="A0A4C1YTR6"/>